<organism evidence="2 4">
    <name type="scientific">Streptomyces griseochromogenes</name>
    <dbReference type="NCBI Taxonomy" id="68214"/>
    <lineage>
        <taxon>Bacteria</taxon>
        <taxon>Bacillati</taxon>
        <taxon>Actinomycetota</taxon>
        <taxon>Actinomycetes</taxon>
        <taxon>Kitasatosporales</taxon>
        <taxon>Streptomycetaceae</taxon>
        <taxon>Streptomyces</taxon>
    </lineage>
</organism>
<dbReference type="OrthoDB" id="4558679at2"/>
<evidence type="ECO:0000256" key="1">
    <source>
        <dbReference type="SAM" id="Phobius"/>
    </source>
</evidence>
<protein>
    <recommendedName>
        <fullName evidence="6">PE-PGRS family protein</fullName>
    </recommendedName>
</protein>
<proteinExistence type="predicted"/>
<gene>
    <name evidence="2" type="ORF">AVL59_16830</name>
    <name evidence="3" type="ORF">J2Z21_009619</name>
</gene>
<keyword evidence="1" id="KW-0472">Membrane</keyword>
<reference evidence="2 4" key="1">
    <citation type="submission" date="2016-06" db="EMBL/GenBank/DDBJ databases">
        <title>Complete genome sequence of Streptomyces griseochromogenes ATCC 14511, the Blasticidin S producer.</title>
        <authorList>
            <person name="Wu L."/>
        </authorList>
    </citation>
    <scope>NUCLEOTIDE SEQUENCE [LARGE SCALE GENOMIC DNA]</scope>
    <source>
        <strain evidence="2 4">ATCC 14511</strain>
    </source>
</reference>
<evidence type="ECO:0000313" key="4">
    <source>
        <dbReference type="Proteomes" id="UP000092659"/>
    </source>
</evidence>
<keyword evidence="1" id="KW-0812">Transmembrane</keyword>
<feature type="transmembrane region" description="Helical" evidence="1">
    <location>
        <begin position="35"/>
        <end position="54"/>
    </location>
</feature>
<evidence type="ECO:0000313" key="3">
    <source>
        <dbReference type="EMBL" id="MBP2056600.1"/>
    </source>
</evidence>
<feature type="transmembrane region" description="Helical" evidence="1">
    <location>
        <begin position="202"/>
        <end position="221"/>
    </location>
</feature>
<feature type="transmembrane region" description="Helical" evidence="1">
    <location>
        <begin position="12"/>
        <end position="29"/>
    </location>
</feature>
<sequence>MSVGGLFRVLRAVVFAAVCVVLAAIGHVLMSGSPLPWWAVLASVTGVGAVAWVLGGTERGRTGVIALTVGVQTCLHMCFTLAQAGRHPVMAAPDDAAAVRQWACCLLRGTGPGPGSTATAYDLELRFGLTRRMPLPVAHDIVPMNHVGHPMTGMGGVAGMHQMGGMTGTASSGMLAAHLLAAVLCGLWLAQGERAAFRLLRALADRAFVPLLLVLAVLLPFPRRPRPRLCHRRVRRPRRLLLGHTLTTRGPPGEIAVV</sequence>
<keyword evidence="1" id="KW-1133">Transmembrane helix</keyword>
<dbReference type="RefSeq" id="WP_067304904.1">
    <property type="nucleotide sequence ID" value="NZ_CP016279.1"/>
</dbReference>
<dbReference type="Proteomes" id="UP001519309">
    <property type="component" value="Unassembled WGS sequence"/>
</dbReference>
<feature type="transmembrane region" description="Helical" evidence="1">
    <location>
        <begin position="170"/>
        <end position="190"/>
    </location>
</feature>
<dbReference type="KEGG" id="sgs:AVL59_16830"/>
<reference evidence="3 5" key="2">
    <citation type="submission" date="2021-03" db="EMBL/GenBank/DDBJ databases">
        <title>Genomic Encyclopedia of Type Strains, Phase IV (KMG-IV): sequencing the most valuable type-strain genomes for metagenomic binning, comparative biology and taxonomic classification.</title>
        <authorList>
            <person name="Goeker M."/>
        </authorList>
    </citation>
    <scope>NUCLEOTIDE SEQUENCE [LARGE SCALE GENOMIC DNA]</scope>
    <source>
        <strain evidence="3 5">DSM 40499</strain>
    </source>
</reference>
<dbReference type="EMBL" id="JAGGLP010000052">
    <property type="protein sequence ID" value="MBP2056600.1"/>
    <property type="molecule type" value="Genomic_DNA"/>
</dbReference>
<dbReference type="Proteomes" id="UP000092659">
    <property type="component" value="Chromosome"/>
</dbReference>
<dbReference type="EMBL" id="CP016279">
    <property type="protein sequence ID" value="ANP51067.1"/>
    <property type="molecule type" value="Genomic_DNA"/>
</dbReference>
<accession>A0A1B1AX04</accession>
<dbReference type="AlphaFoldDB" id="A0A1B1AX04"/>
<evidence type="ECO:0000313" key="2">
    <source>
        <dbReference type="EMBL" id="ANP51067.1"/>
    </source>
</evidence>
<keyword evidence="5" id="KW-1185">Reference proteome</keyword>
<evidence type="ECO:0008006" key="6">
    <source>
        <dbReference type="Google" id="ProtNLM"/>
    </source>
</evidence>
<name>A0A1B1AX04_9ACTN</name>
<evidence type="ECO:0000313" key="5">
    <source>
        <dbReference type="Proteomes" id="UP001519309"/>
    </source>
</evidence>